<dbReference type="AlphaFoldDB" id="W2VSE6"/>
<dbReference type="Gene3D" id="1.25.40.10">
    <property type="entry name" value="Tetratricopeptide repeat domain"/>
    <property type="match status" value="1"/>
</dbReference>
<accession>W2VSE6</accession>
<evidence type="ECO:0000313" key="1">
    <source>
        <dbReference type="EMBL" id="ETP01252.1"/>
    </source>
</evidence>
<gene>
    <name evidence="1" type="ORF">F441_21479</name>
</gene>
<reference evidence="1 2" key="1">
    <citation type="submission" date="2013-11" db="EMBL/GenBank/DDBJ databases">
        <title>The Genome Sequence of Phytophthora parasitica CJ01A1.</title>
        <authorList>
            <consortium name="The Broad Institute Genomics Platform"/>
            <person name="Russ C."/>
            <person name="Tyler B."/>
            <person name="Panabieres F."/>
            <person name="Shan W."/>
            <person name="Tripathy S."/>
            <person name="Grunwald N."/>
            <person name="Machado M."/>
            <person name="Johnson C.S."/>
            <person name="Walker B."/>
            <person name="Young S.K."/>
            <person name="Zeng Q."/>
            <person name="Gargeya S."/>
            <person name="Fitzgerald M."/>
            <person name="Haas B."/>
            <person name="Abouelleil A."/>
            <person name="Allen A.W."/>
            <person name="Alvarado L."/>
            <person name="Arachchi H.M."/>
            <person name="Berlin A.M."/>
            <person name="Chapman S.B."/>
            <person name="Gainer-Dewar J."/>
            <person name="Goldberg J."/>
            <person name="Griggs A."/>
            <person name="Gujja S."/>
            <person name="Hansen M."/>
            <person name="Howarth C."/>
            <person name="Imamovic A."/>
            <person name="Ireland A."/>
            <person name="Larimer J."/>
            <person name="McCowan C."/>
            <person name="Murphy C."/>
            <person name="Pearson M."/>
            <person name="Poon T.W."/>
            <person name="Priest M."/>
            <person name="Roberts A."/>
            <person name="Saif S."/>
            <person name="Shea T."/>
            <person name="Sisk P."/>
            <person name="Sykes S."/>
            <person name="Wortman J."/>
            <person name="Nusbaum C."/>
            <person name="Birren B."/>
        </authorList>
    </citation>
    <scope>NUCLEOTIDE SEQUENCE [LARGE SCALE GENOMIC DNA]</scope>
    <source>
        <strain evidence="1 2">CJ01A1</strain>
    </source>
</reference>
<organism evidence="1 2">
    <name type="scientific">Phytophthora nicotianae CJ01A1</name>
    <dbReference type="NCBI Taxonomy" id="1317063"/>
    <lineage>
        <taxon>Eukaryota</taxon>
        <taxon>Sar</taxon>
        <taxon>Stramenopiles</taxon>
        <taxon>Oomycota</taxon>
        <taxon>Peronosporomycetes</taxon>
        <taxon>Peronosporales</taxon>
        <taxon>Peronosporaceae</taxon>
        <taxon>Phytophthora</taxon>
    </lineage>
</organism>
<dbReference type="InterPro" id="IPR011990">
    <property type="entry name" value="TPR-like_helical_dom_sf"/>
</dbReference>
<comment type="caution">
    <text evidence="1">The sequence shown here is derived from an EMBL/GenBank/DDBJ whole genome shotgun (WGS) entry which is preliminary data.</text>
</comment>
<name>W2VSE6_PHYNI</name>
<evidence type="ECO:0000313" key="2">
    <source>
        <dbReference type="Proteomes" id="UP000018958"/>
    </source>
</evidence>
<dbReference type="Proteomes" id="UP000018958">
    <property type="component" value="Unassembled WGS sequence"/>
</dbReference>
<proteinExistence type="predicted"/>
<protein>
    <submittedName>
        <fullName evidence="1">Uncharacterized protein</fullName>
    </submittedName>
</protein>
<dbReference type="SUPFAM" id="SSF48452">
    <property type="entry name" value="TPR-like"/>
    <property type="match status" value="1"/>
</dbReference>
<dbReference type="EMBL" id="ANIX01004287">
    <property type="protein sequence ID" value="ETP01252.1"/>
    <property type="molecule type" value="Genomic_DNA"/>
</dbReference>
<sequence>MRRAAFLKIYRPQFSLSEDVLQELATGIMAWGDVMLKTVHSFVLDSAFQTQTRLKLGKDALALVALTQALTLDPQNDKYLQNRGLMYRRMGQFVEAQDEYCKREVTSGTHTASTGSTLTKRGDNDVLFLICVADFEGKRAIVQAGARPCC</sequence>